<accession>A0A7S3E9K4</accession>
<dbReference type="EMBL" id="HBHW01010671">
    <property type="protein sequence ID" value="CAE0040178.1"/>
    <property type="molecule type" value="Transcribed_RNA"/>
</dbReference>
<reference evidence="2" key="1">
    <citation type="submission" date="2021-01" db="EMBL/GenBank/DDBJ databases">
        <authorList>
            <person name="Corre E."/>
            <person name="Pelletier E."/>
            <person name="Niang G."/>
            <person name="Scheremetjew M."/>
            <person name="Finn R."/>
            <person name="Kale V."/>
            <person name="Holt S."/>
            <person name="Cochrane G."/>
            <person name="Meng A."/>
            <person name="Brown T."/>
            <person name="Cohen L."/>
        </authorList>
    </citation>
    <scope>NUCLEOTIDE SEQUENCE</scope>
    <source>
        <strain evidence="2">CCMP 769</strain>
    </source>
</reference>
<proteinExistence type="predicted"/>
<feature type="region of interest" description="Disordered" evidence="1">
    <location>
        <begin position="103"/>
        <end position="125"/>
    </location>
</feature>
<evidence type="ECO:0000313" key="2">
    <source>
        <dbReference type="EMBL" id="CAE0040178.1"/>
    </source>
</evidence>
<sequence>MYVRICLLSCLMNETSLFVSIESISRHSERRFALPSTRIASASASDRLVFLPFPLWSSRAARLYSRRIYIKLSTTVPQSLSAYNRLCSATFSIQVSRTLASRLDPFSPNSSTQKAFSEGDLLATP</sequence>
<evidence type="ECO:0000256" key="1">
    <source>
        <dbReference type="SAM" id="MobiDB-lite"/>
    </source>
</evidence>
<name>A0A7S3E9K4_9RHOD</name>
<protein>
    <submittedName>
        <fullName evidence="2">Uncharacterized protein</fullName>
    </submittedName>
</protein>
<organism evidence="2">
    <name type="scientific">Rhodosorus marinus</name>
    <dbReference type="NCBI Taxonomy" id="101924"/>
    <lineage>
        <taxon>Eukaryota</taxon>
        <taxon>Rhodophyta</taxon>
        <taxon>Stylonematophyceae</taxon>
        <taxon>Stylonematales</taxon>
        <taxon>Stylonemataceae</taxon>
        <taxon>Rhodosorus</taxon>
    </lineage>
</organism>
<gene>
    <name evidence="2" type="ORF">RMAR00112_LOCUS8137</name>
</gene>
<dbReference type="AlphaFoldDB" id="A0A7S3E9K4"/>